<protein>
    <recommendedName>
        <fullName evidence="1">NrtR DNA-binding winged helix domain-containing protein</fullName>
    </recommendedName>
</protein>
<evidence type="ECO:0000259" key="1">
    <source>
        <dbReference type="Pfam" id="PF21906"/>
    </source>
</evidence>
<evidence type="ECO:0000313" key="2">
    <source>
        <dbReference type="EMBL" id="MEX6429832.1"/>
    </source>
</evidence>
<feature type="domain" description="NrtR DNA-binding winged helix" evidence="1">
    <location>
        <begin position="162"/>
        <end position="216"/>
    </location>
</feature>
<dbReference type="Pfam" id="PF21906">
    <property type="entry name" value="WHD_NrtR"/>
    <property type="match status" value="1"/>
</dbReference>
<gene>
    <name evidence="2" type="ORF">AB6A68_08280</name>
</gene>
<dbReference type="RefSeq" id="WP_369084548.1">
    <property type="nucleotide sequence ID" value="NZ_JBFSHR010000026.1"/>
</dbReference>
<evidence type="ECO:0000313" key="3">
    <source>
        <dbReference type="Proteomes" id="UP001560267"/>
    </source>
</evidence>
<dbReference type="EMBL" id="JBFSHR010000026">
    <property type="protein sequence ID" value="MEX6429832.1"/>
    <property type="molecule type" value="Genomic_DNA"/>
</dbReference>
<dbReference type="InterPro" id="IPR036390">
    <property type="entry name" value="WH_DNA-bd_sf"/>
</dbReference>
<accession>A0ABV3Y2N3</accession>
<dbReference type="InterPro" id="IPR036388">
    <property type="entry name" value="WH-like_DNA-bd_sf"/>
</dbReference>
<keyword evidence="3" id="KW-1185">Reference proteome</keyword>
<proteinExistence type="predicted"/>
<dbReference type="Gene3D" id="1.10.10.10">
    <property type="entry name" value="Winged helix-like DNA-binding domain superfamily/Winged helix DNA-binding domain"/>
    <property type="match status" value="1"/>
</dbReference>
<reference evidence="2 3" key="1">
    <citation type="submission" date="2024-07" db="EMBL/GenBank/DDBJ databases">
        <title>Draft Genome Sequence of Ferrimicrobium acidiphilum Strain YE2023, Isolated from a Pulp of Bioleach Reactor.</title>
        <authorList>
            <person name="Elkina Y.A."/>
            <person name="Bulaeva A.G."/>
            <person name="Beletsky A.V."/>
            <person name="Mardanov A.V."/>
        </authorList>
    </citation>
    <scope>NUCLEOTIDE SEQUENCE [LARGE SCALE GENOMIC DNA]</scope>
    <source>
        <strain evidence="2 3">YE2023</strain>
    </source>
</reference>
<comment type="caution">
    <text evidence="2">The sequence shown here is derived from an EMBL/GenBank/DDBJ whole genome shotgun (WGS) entry which is preliminary data.</text>
</comment>
<sequence length="229" mass="26072">MKDATVRPPVDLVVIPFQLGSRDPYVLVWSDGRRLSLLRVPLMALDRPLEAIAEHFLVRTIGMTVSPLSQSIATQDLERQPAVAELCYYGFAKSRFTNGERLVWIPLYQHLPDEDRRHGEDLVQWNTPTCQLSDHDIQLLLATLTTLRRSLDRKPVIQEIEPEAFTLSYLQQRTEMLLGVSLHTQNFRRKILDSGYLEPLDIVVTQTAGRPALLYRVTRPVGSKDCPAS</sequence>
<dbReference type="SUPFAM" id="SSF46785">
    <property type="entry name" value="Winged helix' DNA-binding domain"/>
    <property type="match status" value="1"/>
</dbReference>
<organism evidence="2 3">
    <name type="scientific">Ferrimicrobium acidiphilum</name>
    <dbReference type="NCBI Taxonomy" id="121039"/>
    <lineage>
        <taxon>Bacteria</taxon>
        <taxon>Bacillati</taxon>
        <taxon>Actinomycetota</taxon>
        <taxon>Acidimicrobiia</taxon>
        <taxon>Acidimicrobiales</taxon>
        <taxon>Acidimicrobiaceae</taxon>
        <taxon>Ferrimicrobium</taxon>
    </lineage>
</organism>
<dbReference type="InterPro" id="IPR054105">
    <property type="entry name" value="WHD_NrtR"/>
</dbReference>
<dbReference type="Proteomes" id="UP001560267">
    <property type="component" value="Unassembled WGS sequence"/>
</dbReference>
<name>A0ABV3Y2N3_9ACTN</name>